<sequence length="139" mass="15555">MIPLHSHESEQSVIGAMLIDPRRLDDVLDVISSSDFYDPSHRTIFGAIEAVHLNKMPVDVVTVGEQLETRGELEAAGGYGYMADLAKNIPSAANVMRYVKIVNERSLRRRPGEPWRAADGFRDRSRGRRGADRIQHQGD</sequence>
<dbReference type="RefSeq" id="WP_230371192.1">
    <property type="nucleotide sequence ID" value="NZ_WLYX01000001.1"/>
</dbReference>
<feature type="compositionally biased region" description="Basic and acidic residues" evidence="4">
    <location>
        <begin position="119"/>
        <end position="139"/>
    </location>
</feature>
<keyword evidence="1" id="KW-0639">Primosome</keyword>
<dbReference type="InterPro" id="IPR016136">
    <property type="entry name" value="DNA_helicase_N/primase_C"/>
</dbReference>
<evidence type="ECO:0000313" key="7">
    <source>
        <dbReference type="Proteomes" id="UP000446658"/>
    </source>
</evidence>
<evidence type="ECO:0000259" key="5">
    <source>
        <dbReference type="Pfam" id="PF00772"/>
    </source>
</evidence>
<dbReference type="PANTHER" id="PTHR30153:SF2">
    <property type="entry name" value="REPLICATIVE DNA HELICASE"/>
    <property type="match status" value="1"/>
</dbReference>
<dbReference type="GO" id="GO:1990077">
    <property type="term" value="C:primosome complex"/>
    <property type="evidence" value="ECO:0007669"/>
    <property type="project" value="UniProtKB-KW"/>
</dbReference>
<dbReference type="SUPFAM" id="SSF48024">
    <property type="entry name" value="N-terminal domain of DnaB helicase"/>
    <property type="match status" value="1"/>
</dbReference>
<dbReference type="EMBL" id="WLYX01000001">
    <property type="protein sequence ID" value="MTD34009.1"/>
    <property type="molecule type" value="Genomic_DNA"/>
</dbReference>
<evidence type="ECO:0000256" key="3">
    <source>
        <dbReference type="ARBA" id="ARBA00023125"/>
    </source>
</evidence>
<gene>
    <name evidence="6" type="ORF">GKE73_16360</name>
</gene>
<dbReference type="Pfam" id="PF00772">
    <property type="entry name" value="DnaB"/>
    <property type="match status" value="1"/>
</dbReference>
<organism evidence="6 7">
    <name type="scientific">Paludibacterium denitrificans</name>
    <dbReference type="NCBI Taxonomy" id="2675226"/>
    <lineage>
        <taxon>Bacteria</taxon>
        <taxon>Pseudomonadati</taxon>
        <taxon>Pseudomonadota</taxon>
        <taxon>Betaproteobacteria</taxon>
        <taxon>Neisseriales</taxon>
        <taxon>Chromobacteriaceae</taxon>
        <taxon>Paludibacterium</taxon>
    </lineage>
</organism>
<evidence type="ECO:0000256" key="4">
    <source>
        <dbReference type="SAM" id="MobiDB-lite"/>
    </source>
</evidence>
<evidence type="ECO:0000256" key="1">
    <source>
        <dbReference type="ARBA" id="ARBA00022515"/>
    </source>
</evidence>
<dbReference type="Proteomes" id="UP000446658">
    <property type="component" value="Unassembled WGS sequence"/>
</dbReference>
<dbReference type="GO" id="GO:0005524">
    <property type="term" value="F:ATP binding"/>
    <property type="evidence" value="ECO:0007669"/>
    <property type="project" value="InterPro"/>
</dbReference>
<dbReference type="Gene3D" id="1.10.860.10">
    <property type="entry name" value="DNAb Helicase, Chain A"/>
    <property type="match status" value="1"/>
</dbReference>
<dbReference type="GO" id="GO:0006269">
    <property type="term" value="P:DNA replication, synthesis of primer"/>
    <property type="evidence" value="ECO:0007669"/>
    <property type="project" value="UniProtKB-KW"/>
</dbReference>
<keyword evidence="7" id="KW-1185">Reference proteome</keyword>
<dbReference type="InterPro" id="IPR007693">
    <property type="entry name" value="DNA_helicase_DnaB-like_N"/>
</dbReference>
<dbReference type="AlphaFoldDB" id="A0A844GED1"/>
<comment type="caution">
    <text evidence="6">The sequence shown here is derived from an EMBL/GenBank/DDBJ whole genome shotgun (WGS) entry which is preliminary data.</text>
</comment>
<protein>
    <recommendedName>
        <fullName evidence="5">DNA helicase DnaB-like N-terminal domain-containing protein</fullName>
    </recommendedName>
</protein>
<evidence type="ECO:0000313" key="6">
    <source>
        <dbReference type="EMBL" id="MTD34009.1"/>
    </source>
</evidence>
<accession>A0A844GED1</accession>
<name>A0A844GED1_9NEIS</name>
<feature type="domain" description="DNA helicase DnaB-like N-terminal" evidence="5">
    <location>
        <begin position="3"/>
        <end position="104"/>
    </location>
</feature>
<dbReference type="GO" id="GO:0003677">
    <property type="term" value="F:DNA binding"/>
    <property type="evidence" value="ECO:0007669"/>
    <property type="project" value="UniProtKB-KW"/>
</dbReference>
<dbReference type="PANTHER" id="PTHR30153">
    <property type="entry name" value="REPLICATIVE DNA HELICASE DNAB"/>
    <property type="match status" value="1"/>
</dbReference>
<dbReference type="InterPro" id="IPR036185">
    <property type="entry name" value="DNA_heli_DnaB-like_N_sf"/>
</dbReference>
<evidence type="ECO:0000256" key="2">
    <source>
        <dbReference type="ARBA" id="ARBA00022705"/>
    </source>
</evidence>
<dbReference type="GO" id="GO:0005829">
    <property type="term" value="C:cytosol"/>
    <property type="evidence" value="ECO:0007669"/>
    <property type="project" value="TreeGrafter"/>
</dbReference>
<keyword evidence="3" id="KW-0238">DNA-binding</keyword>
<reference evidence="6 7" key="1">
    <citation type="submission" date="2019-11" db="EMBL/GenBank/DDBJ databases">
        <title>Draft genome sequence of Paludibacterium sp. dN18-1.</title>
        <authorList>
            <person name="Im W.-T."/>
        </authorList>
    </citation>
    <scope>NUCLEOTIDE SEQUENCE [LARGE SCALE GENOMIC DNA]</scope>
    <source>
        <strain evidence="7">dN 18-1</strain>
    </source>
</reference>
<dbReference type="GO" id="GO:0003678">
    <property type="term" value="F:DNA helicase activity"/>
    <property type="evidence" value="ECO:0007669"/>
    <property type="project" value="InterPro"/>
</dbReference>
<proteinExistence type="predicted"/>
<feature type="region of interest" description="Disordered" evidence="4">
    <location>
        <begin position="112"/>
        <end position="139"/>
    </location>
</feature>
<keyword evidence="2" id="KW-0235">DNA replication</keyword>